<dbReference type="Gene3D" id="3.40.50.12780">
    <property type="entry name" value="N-terminal domain of ligase-like"/>
    <property type="match status" value="1"/>
</dbReference>
<evidence type="ECO:0000313" key="2">
    <source>
        <dbReference type="Proteomes" id="UP001225378"/>
    </source>
</evidence>
<keyword evidence="1" id="KW-0436">Ligase</keyword>
<evidence type="ECO:0000313" key="1">
    <source>
        <dbReference type="EMBL" id="XBS18907.1"/>
    </source>
</evidence>
<dbReference type="PANTHER" id="PTHR36932:SF1">
    <property type="entry name" value="CAPSULAR POLYSACCHARIDE BIOSYNTHESIS PROTEIN"/>
    <property type="match status" value="1"/>
</dbReference>
<dbReference type="Proteomes" id="UP001225378">
    <property type="component" value="Chromosome"/>
</dbReference>
<gene>
    <name evidence="1" type="ORF">Q9L42_011015</name>
</gene>
<organism evidence="1 2">
    <name type="scientific">Methylomarinum roseum</name>
    <dbReference type="NCBI Taxonomy" id="3067653"/>
    <lineage>
        <taxon>Bacteria</taxon>
        <taxon>Pseudomonadati</taxon>
        <taxon>Pseudomonadota</taxon>
        <taxon>Gammaproteobacteria</taxon>
        <taxon>Methylococcales</taxon>
        <taxon>Methylococcaceae</taxon>
        <taxon>Methylomarinum</taxon>
    </lineage>
</organism>
<dbReference type="EMBL" id="CP157743">
    <property type="protein sequence ID" value="XBS18907.1"/>
    <property type="molecule type" value="Genomic_DNA"/>
</dbReference>
<dbReference type="KEGG" id="mech:Q9L42_011015"/>
<dbReference type="GO" id="GO:0016874">
    <property type="term" value="F:ligase activity"/>
    <property type="evidence" value="ECO:0007669"/>
    <property type="project" value="UniProtKB-KW"/>
</dbReference>
<protein>
    <submittedName>
        <fullName evidence="1">Phenylacetate--CoA ligase family protein</fullName>
    </submittedName>
</protein>
<reference evidence="1 2" key="1">
    <citation type="journal article" date="2024" name="Microbiology">
        <title>Methylomarinum rosea sp. nov., a novel halophilic methanotrophic bacterium from the hypersaline Lake Elton.</title>
        <authorList>
            <person name="Suleimanov R.Z."/>
            <person name="Oshkin I.Y."/>
            <person name="Danilova O.V."/>
            <person name="Suzina N.E."/>
            <person name="Dedysh S.N."/>
        </authorList>
    </citation>
    <scope>NUCLEOTIDE SEQUENCE [LARGE SCALE GENOMIC DNA]</scope>
    <source>
        <strain evidence="1 2">Ch1-1</strain>
    </source>
</reference>
<dbReference type="InterPro" id="IPR053158">
    <property type="entry name" value="CapK_Type1_Caps_Biosynth"/>
</dbReference>
<proteinExistence type="predicted"/>
<accession>A0AAU7NPL6</accession>
<dbReference type="RefSeq" id="WP_305908364.1">
    <property type="nucleotide sequence ID" value="NZ_CP157743.1"/>
</dbReference>
<dbReference type="PANTHER" id="PTHR36932">
    <property type="entry name" value="CAPSULAR POLYSACCHARIDE BIOSYNTHESIS PROTEIN"/>
    <property type="match status" value="1"/>
</dbReference>
<sequence length="453" mass="51394">MTPWIVKNIAFPLHEKLLQRPTIAYADDLEKSQWLSRQEIETLQRQKLKQLLQLAVEHTPWHAERIINSGIDLHPDSLPDFEDLARLPTMTKQDAQLNGAQMVWREVPGGAYQYTTGGSSGQPLIFYYGKWRQASDAAGRIRARRWWNIDIGAKEVFLWGAPIELGKTDLIKRLRDSIMNQVILNAFEMSPKNMKTYLQFLEKFQPSCIYGYASSLALLAKFAQVEKKHIRLPKLRGVFTTGEPLYPDQRKLIQETFQAPVANEFGSRDSGFIAHESPNEQMLLMSESNILEILDQYGKPVKPGKIGEAVITGLCSQAQPFIRYRTGDMIKATDNTCREGRGLHVIEEALGRSTDFIIKKDGTIVHALAVIYVLRAIEGIEAFKIIQHTISELEVQIVTNALWQQSCRHQIVDQLQQRLGDVDIMINQLDAISAEKSGKHRYVVSHVPLPTGI</sequence>
<keyword evidence="2" id="KW-1185">Reference proteome</keyword>
<name>A0AAU7NPL6_9GAMM</name>
<dbReference type="SUPFAM" id="SSF56801">
    <property type="entry name" value="Acetyl-CoA synthetase-like"/>
    <property type="match status" value="1"/>
</dbReference>
<dbReference type="AlphaFoldDB" id="A0AAU7NPL6"/>
<dbReference type="InterPro" id="IPR042099">
    <property type="entry name" value="ANL_N_sf"/>
</dbReference>